<sequence length="149" mass="16953">MPNILSMSLTSGHLQDFSALTYQRSVSPTKLAVKHSYIFANQSVNSALNPEILKFKPSSRLQLSSSQINNSPQKQQKEPPKILKQTTKTTKENDLNRFLSVKNELDRANSPLKEIQFGEIKETSFKVQSVKRKLNVKAEKCVFEIKPFE</sequence>
<comment type="caution">
    <text evidence="3">The sequence shown here is derived from an EMBL/GenBank/DDBJ whole genome shotgun (WGS) entry which is preliminary data.</text>
</comment>
<organism evidence="3">
    <name type="scientific">Hexamita inflata</name>
    <dbReference type="NCBI Taxonomy" id="28002"/>
    <lineage>
        <taxon>Eukaryota</taxon>
        <taxon>Metamonada</taxon>
        <taxon>Diplomonadida</taxon>
        <taxon>Hexamitidae</taxon>
        <taxon>Hexamitinae</taxon>
        <taxon>Hexamita</taxon>
    </lineage>
</organism>
<evidence type="ECO:0000313" key="2">
    <source>
        <dbReference type="EMBL" id="CAI9938784.1"/>
    </source>
</evidence>
<dbReference type="AlphaFoldDB" id="A0AA86UTY9"/>
<evidence type="ECO:0000313" key="3">
    <source>
        <dbReference type="EMBL" id="CAI9964752.1"/>
    </source>
</evidence>
<accession>A0AA86UTY9</accession>
<proteinExistence type="predicted"/>
<evidence type="ECO:0000256" key="1">
    <source>
        <dbReference type="SAM" id="MobiDB-lite"/>
    </source>
</evidence>
<evidence type="ECO:0000313" key="5">
    <source>
        <dbReference type="EMBL" id="CAL6097517.1"/>
    </source>
</evidence>
<evidence type="ECO:0000313" key="6">
    <source>
        <dbReference type="Proteomes" id="UP001642409"/>
    </source>
</evidence>
<protein>
    <submittedName>
        <fullName evidence="4">Hypothetical_protein</fullName>
    </submittedName>
</protein>
<feature type="compositionally biased region" description="Polar residues" evidence="1">
    <location>
        <begin position="63"/>
        <end position="74"/>
    </location>
</feature>
<dbReference type="EMBL" id="CAXDID020000498">
    <property type="protein sequence ID" value="CAL6097517.1"/>
    <property type="molecule type" value="Genomic_DNA"/>
</dbReference>
<name>A0AA86UTY9_9EUKA</name>
<keyword evidence="6" id="KW-1185">Reference proteome</keyword>
<gene>
    <name evidence="2" type="ORF">HINF_LOCUS26429</name>
    <name evidence="4" type="ORF">HINF_LOCUS40174</name>
    <name evidence="3" type="ORF">HINF_LOCUS52397</name>
    <name evidence="5" type="ORF">HINF_LOCUS69067</name>
</gene>
<dbReference type="EMBL" id="CATOUU010000982">
    <property type="protein sequence ID" value="CAI9964752.1"/>
    <property type="molecule type" value="Genomic_DNA"/>
</dbReference>
<reference evidence="3" key="1">
    <citation type="submission" date="2023-06" db="EMBL/GenBank/DDBJ databases">
        <authorList>
            <person name="Kurt Z."/>
        </authorList>
    </citation>
    <scope>NUCLEOTIDE SEQUENCE</scope>
</reference>
<evidence type="ECO:0000313" key="4">
    <source>
        <dbReference type="EMBL" id="CAL6043649.1"/>
    </source>
</evidence>
<reference evidence="4 6" key="2">
    <citation type="submission" date="2024-07" db="EMBL/GenBank/DDBJ databases">
        <authorList>
            <person name="Akdeniz Z."/>
        </authorList>
    </citation>
    <scope>NUCLEOTIDE SEQUENCE [LARGE SCALE GENOMIC DNA]</scope>
</reference>
<dbReference type="EMBL" id="CAXDID020000158">
    <property type="protein sequence ID" value="CAL6043649.1"/>
    <property type="molecule type" value="Genomic_DNA"/>
</dbReference>
<feature type="region of interest" description="Disordered" evidence="1">
    <location>
        <begin position="63"/>
        <end position="89"/>
    </location>
</feature>
<dbReference type="Proteomes" id="UP001642409">
    <property type="component" value="Unassembled WGS sequence"/>
</dbReference>
<dbReference type="EMBL" id="CATOUU010000657">
    <property type="protein sequence ID" value="CAI9938784.1"/>
    <property type="molecule type" value="Genomic_DNA"/>
</dbReference>